<dbReference type="AlphaFoldDB" id="A0AAV5WVE2"/>
<dbReference type="EMBL" id="BTSY01000007">
    <property type="protein sequence ID" value="GMT35046.1"/>
    <property type="molecule type" value="Genomic_DNA"/>
</dbReference>
<dbReference type="Proteomes" id="UP001432322">
    <property type="component" value="Unassembled WGS sequence"/>
</dbReference>
<dbReference type="InterPro" id="IPR002018">
    <property type="entry name" value="CarbesteraseB"/>
</dbReference>
<dbReference type="EC" id="3.1.1.-" evidence="4"/>
<dbReference type="Pfam" id="PF00135">
    <property type="entry name" value="COesterase"/>
    <property type="match status" value="1"/>
</dbReference>
<evidence type="ECO:0000256" key="4">
    <source>
        <dbReference type="RuleBase" id="RU361235"/>
    </source>
</evidence>
<accession>A0AAV5WVE2</accession>
<evidence type="ECO:0000259" key="5">
    <source>
        <dbReference type="Pfam" id="PF00135"/>
    </source>
</evidence>
<keyword evidence="2" id="KW-0719">Serine esterase</keyword>
<gene>
    <name evidence="6" type="ORF">PFISCL1PPCAC_26343</name>
</gene>
<evidence type="ECO:0000313" key="6">
    <source>
        <dbReference type="EMBL" id="GMT35046.1"/>
    </source>
</evidence>
<evidence type="ECO:0000256" key="1">
    <source>
        <dbReference type="ARBA" id="ARBA00005964"/>
    </source>
</evidence>
<dbReference type="SUPFAM" id="SSF53474">
    <property type="entry name" value="alpha/beta-Hydrolases"/>
    <property type="match status" value="1"/>
</dbReference>
<evidence type="ECO:0000256" key="2">
    <source>
        <dbReference type="ARBA" id="ARBA00022487"/>
    </source>
</evidence>
<comment type="caution">
    <text evidence="6">The sequence shown here is derived from an EMBL/GenBank/DDBJ whole genome shotgun (WGS) entry which is preliminary data.</text>
</comment>
<dbReference type="PROSITE" id="PS00122">
    <property type="entry name" value="CARBOXYLESTERASE_B_1"/>
    <property type="match status" value="1"/>
</dbReference>
<comment type="similarity">
    <text evidence="1 4">Belongs to the type-B carboxylesterase/lipase family.</text>
</comment>
<keyword evidence="7" id="KW-1185">Reference proteome</keyword>
<proteinExistence type="inferred from homology"/>
<dbReference type="InterPro" id="IPR019826">
    <property type="entry name" value="Carboxylesterase_B_AS"/>
</dbReference>
<evidence type="ECO:0000256" key="3">
    <source>
        <dbReference type="ARBA" id="ARBA00022801"/>
    </source>
</evidence>
<dbReference type="Gene3D" id="3.40.50.1820">
    <property type="entry name" value="alpha/beta hydrolase"/>
    <property type="match status" value="1"/>
</dbReference>
<feature type="domain" description="Carboxylesterase type B" evidence="5">
    <location>
        <begin position="26"/>
        <end position="109"/>
    </location>
</feature>
<dbReference type="InterPro" id="IPR029058">
    <property type="entry name" value="AB_hydrolase_fold"/>
</dbReference>
<protein>
    <recommendedName>
        <fullName evidence="4">Carboxylic ester hydrolase</fullName>
        <ecNumber evidence="4">3.1.1.-</ecNumber>
    </recommendedName>
</protein>
<organism evidence="6 7">
    <name type="scientific">Pristionchus fissidentatus</name>
    <dbReference type="NCBI Taxonomy" id="1538716"/>
    <lineage>
        <taxon>Eukaryota</taxon>
        <taxon>Metazoa</taxon>
        <taxon>Ecdysozoa</taxon>
        <taxon>Nematoda</taxon>
        <taxon>Chromadorea</taxon>
        <taxon>Rhabditida</taxon>
        <taxon>Rhabditina</taxon>
        <taxon>Diplogasteromorpha</taxon>
        <taxon>Diplogasteroidea</taxon>
        <taxon>Neodiplogasteridae</taxon>
        <taxon>Pristionchus</taxon>
    </lineage>
</organism>
<dbReference type="InterPro" id="IPR050309">
    <property type="entry name" value="Type-B_Carboxylest/Lipase"/>
</dbReference>
<name>A0AAV5WVE2_9BILA</name>
<dbReference type="GO" id="GO:0052689">
    <property type="term" value="F:carboxylic ester hydrolase activity"/>
    <property type="evidence" value="ECO:0007669"/>
    <property type="project" value="UniProtKB-KW"/>
</dbReference>
<keyword evidence="3 4" id="KW-0378">Hydrolase</keyword>
<dbReference type="PANTHER" id="PTHR11559">
    <property type="entry name" value="CARBOXYLESTERASE"/>
    <property type="match status" value="1"/>
</dbReference>
<sequence length="179" mass="19718">MAVVHGGKFNFESPAVFPEDVIVDNFDILAGLGWIQREIHNFGGDKARVTLFGHSSGACLVDTLSLSPQARGLFTQLVIGSAASLLSNSEMNRNVNMAASWAIANQLDVLHPITNTLKTLRRRFHQPFAVFDPFPTRRLSMPSDLFTIALRISTDQRSMEFSFLLLIGICCPVVPSTQL</sequence>
<reference evidence="6" key="1">
    <citation type="submission" date="2023-10" db="EMBL/GenBank/DDBJ databases">
        <title>Genome assembly of Pristionchus species.</title>
        <authorList>
            <person name="Yoshida K."/>
            <person name="Sommer R.J."/>
        </authorList>
    </citation>
    <scope>NUCLEOTIDE SEQUENCE</scope>
    <source>
        <strain evidence="6">RS5133</strain>
    </source>
</reference>
<evidence type="ECO:0000313" key="7">
    <source>
        <dbReference type="Proteomes" id="UP001432322"/>
    </source>
</evidence>